<protein>
    <submittedName>
        <fullName evidence="1">Uncharacterized protein</fullName>
    </submittedName>
</protein>
<accession>A0A3B0YN60</accession>
<organism evidence="1">
    <name type="scientific">hydrothermal vent metagenome</name>
    <dbReference type="NCBI Taxonomy" id="652676"/>
    <lineage>
        <taxon>unclassified sequences</taxon>
        <taxon>metagenomes</taxon>
        <taxon>ecological metagenomes</taxon>
    </lineage>
</organism>
<sequence length="211" mass="24123">MLKKLKRLFTGLVKSTGGRDIPDFTEKLTECYAEPDVENHWQGDVYSKDSFNSALLPNQNVPYWMLVNRTCHLYQGKGRDMKIPNLTFIVVTPLVDYVKNQKKNVKNVINNLINNKLDGFQFLPANSGSGLKVHLVANFNLIYSFSRESKPNPGDKVIQLSSPFCEHVFQRFSRFFYTVGYDDKNIKSSDYIAGVIKDCETQLGEEPGRRV</sequence>
<proteinExistence type="predicted"/>
<name>A0A3B0YN60_9ZZZZ</name>
<dbReference type="EMBL" id="UOFJ01000468">
    <property type="protein sequence ID" value="VAW69816.1"/>
    <property type="molecule type" value="Genomic_DNA"/>
</dbReference>
<gene>
    <name evidence="1" type="ORF">MNBD_GAMMA10-2997</name>
</gene>
<dbReference type="AlphaFoldDB" id="A0A3B0YN60"/>
<reference evidence="1" key="1">
    <citation type="submission" date="2018-06" db="EMBL/GenBank/DDBJ databases">
        <authorList>
            <person name="Zhirakovskaya E."/>
        </authorList>
    </citation>
    <scope>NUCLEOTIDE SEQUENCE</scope>
</reference>
<evidence type="ECO:0000313" key="1">
    <source>
        <dbReference type="EMBL" id="VAW69816.1"/>
    </source>
</evidence>